<keyword evidence="1" id="KW-1133">Transmembrane helix</keyword>
<protein>
    <submittedName>
        <fullName evidence="2">Uncharacterized protein</fullName>
    </submittedName>
</protein>
<reference evidence="2 3" key="1">
    <citation type="submission" date="2018-06" db="EMBL/GenBank/DDBJ databases">
        <authorList>
            <consortium name="Pathogen Informatics"/>
            <person name="Doyle S."/>
        </authorList>
    </citation>
    <scope>NUCLEOTIDE SEQUENCE [LARGE SCALE GENOMIC DNA]</scope>
    <source>
        <strain evidence="2 3">NCTC11544</strain>
    </source>
</reference>
<organism evidence="2 3">
    <name type="scientific">Serratia quinivorans</name>
    <dbReference type="NCBI Taxonomy" id="137545"/>
    <lineage>
        <taxon>Bacteria</taxon>
        <taxon>Pseudomonadati</taxon>
        <taxon>Pseudomonadota</taxon>
        <taxon>Gammaproteobacteria</taxon>
        <taxon>Enterobacterales</taxon>
        <taxon>Yersiniaceae</taxon>
        <taxon>Serratia</taxon>
    </lineage>
</organism>
<accession>A0A379YEQ7</accession>
<dbReference type="AlphaFoldDB" id="A0A379YEQ7"/>
<sequence>MCEEEALLISRIILIGYSIHAKVFLCLFFVYLLRYLPKDLFLLLAV</sequence>
<keyword evidence="1" id="KW-0472">Membrane</keyword>
<evidence type="ECO:0000313" key="3">
    <source>
        <dbReference type="Proteomes" id="UP000255529"/>
    </source>
</evidence>
<evidence type="ECO:0000256" key="1">
    <source>
        <dbReference type="SAM" id="Phobius"/>
    </source>
</evidence>
<dbReference type="EMBL" id="UGYN01000002">
    <property type="protein sequence ID" value="SUI44244.1"/>
    <property type="molecule type" value="Genomic_DNA"/>
</dbReference>
<gene>
    <name evidence="2" type="ORF">NCTC11544_00349</name>
</gene>
<proteinExistence type="predicted"/>
<evidence type="ECO:0000313" key="2">
    <source>
        <dbReference type="EMBL" id="SUI44244.1"/>
    </source>
</evidence>
<name>A0A379YEQ7_9GAMM</name>
<keyword evidence="1" id="KW-0812">Transmembrane</keyword>
<dbReference type="Proteomes" id="UP000255529">
    <property type="component" value="Unassembled WGS sequence"/>
</dbReference>
<feature type="transmembrane region" description="Helical" evidence="1">
    <location>
        <begin position="12"/>
        <end position="33"/>
    </location>
</feature>